<feature type="transmembrane region" description="Helical" evidence="6">
    <location>
        <begin position="531"/>
        <end position="553"/>
    </location>
</feature>
<dbReference type="GO" id="GO:0016020">
    <property type="term" value="C:membrane"/>
    <property type="evidence" value="ECO:0000318"/>
    <property type="project" value="GO_Central"/>
</dbReference>
<dbReference type="SMR" id="K7UJL3"/>
<dbReference type="InterPro" id="IPR002528">
    <property type="entry name" value="MATE_fam"/>
</dbReference>
<dbReference type="GO" id="GO:0022857">
    <property type="term" value="F:transmembrane transporter activity"/>
    <property type="evidence" value="ECO:0000318"/>
    <property type="project" value="GO_Central"/>
</dbReference>
<feature type="transmembrane region" description="Helical" evidence="6">
    <location>
        <begin position="574"/>
        <end position="592"/>
    </location>
</feature>
<feature type="transmembrane region" description="Helical" evidence="6">
    <location>
        <begin position="381"/>
        <end position="408"/>
    </location>
</feature>
<feature type="transmembrane region" description="Helical" evidence="6">
    <location>
        <begin position="317"/>
        <end position="334"/>
    </location>
</feature>
<dbReference type="InterPro" id="IPR045069">
    <property type="entry name" value="MATE_euk"/>
</dbReference>
<accession>K7UJL3</accession>
<evidence type="ECO:0000256" key="1">
    <source>
        <dbReference type="ARBA" id="ARBA00004141"/>
    </source>
</evidence>
<proteinExistence type="inferred from homology"/>
<sequence length="692" mass="73051">MGKKDAAQTATSVAGGVVSVLSDAYGNWEFGKEVIFFGSDDYEWMQIQFKVFLSHAARTNGSDPSVGFGSVTATQKSLRPSLSLSLSSCDHVGRRKNATNPIQSRSIYARAFRSGPGVRQAKKSKDAKKGKRERAGVAAPPAAAPLPHPAPSAMSYTERLLYTSSPRHPGIFAPGTPTATPDMVAADECDGDEAGALVAAACTGTGTDTGSTQDAPAVRSPRAAWALFVEESRRLWAIGAPIALNIICLYGTNSTTQIFAGHIGNLELSAVAVGLSVVSNFSFGFLLGMGSALETLCGQAFGAGQVSMLGVYMQRSWIILAASAALLTPLYVYAAPLLRLLGQDPAMAAAAGDFTIAIIPQMFALALNFPAQKFLQAQSKVGVLAWIGVAALLAHVALLALFVTALGWGVAGAALAYDLSSWLTSLAQLAYVVGWCRDGWTGLSRAAFTDLWAFVRLSLASAVMLCLEMWYMMLLVVLTGHLDDAEIAVDSIAICMNINGWEGMLFIGLSAAISVRVSNELGSGRPRATKYAVAVVLAQSLALGLLAMALVLATRGQFPAIFTGDRQLQKAVSSIAYLLAVTMVLNSIQPVISGVAVGGGWQAVVAYINLGCYYAFGLPLGFIFGYLFRFGVKGIWAGMLCGTALQTAILSYIVWTTDWEAEASLALERVRIWGGHHEKLPTSDSEQEVAVV</sequence>
<organism evidence="8">
    <name type="scientific">Zea mays</name>
    <name type="common">Maize</name>
    <dbReference type="NCBI Taxonomy" id="4577"/>
    <lineage>
        <taxon>Eukaryota</taxon>
        <taxon>Viridiplantae</taxon>
        <taxon>Streptophyta</taxon>
        <taxon>Embryophyta</taxon>
        <taxon>Tracheophyta</taxon>
        <taxon>Spermatophyta</taxon>
        <taxon>Magnoliopsida</taxon>
        <taxon>Liliopsida</taxon>
        <taxon>Poales</taxon>
        <taxon>Poaceae</taxon>
        <taxon>PACMAD clade</taxon>
        <taxon>Panicoideae</taxon>
        <taxon>Andropogonodae</taxon>
        <taxon>Andropogoneae</taxon>
        <taxon>Tripsacinae</taxon>
        <taxon>Zea</taxon>
    </lineage>
</organism>
<dbReference type="CDD" id="cd13132">
    <property type="entry name" value="MATE_eukaryotic"/>
    <property type="match status" value="1"/>
</dbReference>
<dbReference type="Gramene" id="Zm00001eb191100_T001">
    <property type="protein sequence ID" value="Zm00001eb191100_P001"/>
    <property type="gene ID" value="Zm00001eb191100"/>
</dbReference>
<dbReference type="GO" id="GO:1990961">
    <property type="term" value="P:xenobiotic detoxification by transmembrane export across the plasma membrane"/>
    <property type="evidence" value="ECO:0007669"/>
    <property type="project" value="InterPro"/>
</dbReference>
<dbReference type="GO" id="GO:0042910">
    <property type="term" value="F:xenobiotic transmembrane transporter activity"/>
    <property type="evidence" value="ECO:0007669"/>
    <property type="project" value="InterPro"/>
</dbReference>
<name>K7UJL3_MAIZE</name>
<dbReference type="PaxDb" id="4577-GRMZM2G098744_P01"/>
<reference evidence="10" key="1">
    <citation type="journal article" date="2009" name="Science">
        <title>The B73 maize genome: complexity, diversity, and dynamics.</title>
        <authorList>
            <person name="Schnable P.S."/>
            <person name="Ware D."/>
            <person name="Fulton R.S."/>
            <person name="Stein J.C."/>
            <person name="Wei F."/>
            <person name="Pasternak S."/>
            <person name="Liang C."/>
            <person name="Zhang J."/>
            <person name="Fulton L."/>
            <person name="Graves T.A."/>
            <person name="Minx P."/>
            <person name="Reily A.D."/>
            <person name="Courtney L."/>
            <person name="Kruchowski S.S."/>
            <person name="Tomlinson C."/>
            <person name="Strong C."/>
            <person name="Delehaunty K."/>
            <person name="Fronick C."/>
            <person name="Courtney B."/>
            <person name="Rock S.M."/>
            <person name="Belter E."/>
            <person name="Du F."/>
            <person name="Kim K."/>
            <person name="Abbott R.M."/>
            <person name="Cotton M."/>
            <person name="Levy A."/>
            <person name="Marchetto P."/>
            <person name="Ochoa K."/>
            <person name="Jackson S.M."/>
            <person name="Gillam B."/>
            <person name="Chen W."/>
            <person name="Yan L."/>
            <person name="Higginbotham J."/>
            <person name="Cardenas M."/>
            <person name="Waligorski J."/>
            <person name="Applebaum E."/>
            <person name="Phelps L."/>
            <person name="Falcone J."/>
            <person name="Kanchi K."/>
            <person name="Thane T."/>
            <person name="Scimone A."/>
            <person name="Thane N."/>
            <person name="Henke J."/>
            <person name="Wang T."/>
            <person name="Ruppert J."/>
            <person name="Shah N."/>
            <person name="Rotter K."/>
            <person name="Hodges J."/>
            <person name="Ingenthron E."/>
            <person name="Cordes M."/>
            <person name="Kohlberg S."/>
            <person name="Sgro J."/>
            <person name="Delgado B."/>
            <person name="Mead K."/>
            <person name="Chinwalla A."/>
            <person name="Leonard S."/>
            <person name="Crouse K."/>
            <person name="Collura K."/>
            <person name="Kudrna D."/>
            <person name="Currie J."/>
            <person name="He R."/>
            <person name="Angelova A."/>
            <person name="Rajasekar S."/>
            <person name="Mueller T."/>
            <person name="Lomeli R."/>
            <person name="Scara G."/>
            <person name="Ko A."/>
            <person name="Delaney K."/>
            <person name="Wissotski M."/>
            <person name="Lopez G."/>
            <person name="Campos D."/>
            <person name="Braidotti M."/>
            <person name="Ashley E."/>
            <person name="Golser W."/>
            <person name="Kim H."/>
            <person name="Lee S."/>
            <person name="Lin J."/>
            <person name="Dujmic Z."/>
            <person name="Kim W."/>
            <person name="Talag J."/>
            <person name="Zuccolo A."/>
            <person name="Fan C."/>
            <person name="Sebastian A."/>
            <person name="Kramer M."/>
            <person name="Spiegel L."/>
            <person name="Nascimento L."/>
            <person name="Zutavern T."/>
            <person name="Miller B."/>
            <person name="Ambroise C."/>
            <person name="Muller S."/>
            <person name="Spooner W."/>
            <person name="Narechania A."/>
            <person name="Ren L."/>
            <person name="Wei S."/>
            <person name="Kumari S."/>
            <person name="Faga B."/>
            <person name="Levy M.J."/>
            <person name="McMahan L."/>
            <person name="Van Buren P."/>
            <person name="Vaughn M.W."/>
            <person name="Ying K."/>
            <person name="Yeh C.-T."/>
            <person name="Emrich S.J."/>
            <person name="Jia Y."/>
            <person name="Kalyanaraman A."/>
            <person name="Hsia A.-P."/>
            <person name="Barbazuk W.B."/>
            <person name="Baucom R.S."/>
            <person name="Brutnell T.P."/>
            <person name="Carpita N.C."/>
            <person name="Chaparro C."/>
            <person name="Chia J.-M."/>
            <person name="Deragon J.-M."/>
            <person name="Estill J.C."/>
            <person name="Fu Y."/>
            <person name="Jeddeloh J.A."/>
            <person name="Han Y."/>
            <person name="Lee H."/>
            <person name="Li P."/>
            <person name="Lisch D.R."/>
            <person name="Liu S."/>
            <person name="Liu Z."/>
            <person name="Nagel D.H."/>
            <person name="McCann M.C."/>
            <person name="SanMiguel P."/>
            <person name="Myers A.M."/>
            <person name="Nettleton D."/>
            <person name="Nguyen J."/>
            <person name="Penning B.W."/>
            <person name="Ponnala L."/>
            <person name="Schneider K.L."/>
            <person name="Schwartz D.C."/>
            <person name="Sharma A."/>
            <person name="Soderlund C."/>
            <person name="Springer N.M."/>
            <person name="Sun Q."/>
            <person name="Wang H."/>
            <person name="Waterman M."/>
            <person name="Westerman R."/>
            <person name="Wolfgruber T.K."/>
            <person name="Yang L."/>
            <person name="Yu Y."/>
            <person name="Zhang L."/>
            <person name="Zhou S."/>
            <person name="Zhu Q."/>
            <person name="Bennetzen J.L."/>
            <person name="Dawe R.K."/>
            <person name="Jiang J."/>
            <person name="Jiang N."/>
            <person name="Presting G.G."/>
            <person name="Wessler S.R."/>
            <person name="Aluru S."/>
            <person name="Martienssen R.A."/>
            <person name="Clifton S.W."/>
            <person name="McCombie W.R."/>
            <person name="Wing R.A."/>
            <person name="Wilson R.K."/>
        </authorList>
    </citation>
    <scope>NUCLEOTIDE SEQUENCE [LARGE SCALE GENOMIC DNA]</scope>
    <source>
        <strain evidence="10">cv. B73</strain>
    </source>
</reference>
<dbReference type="STRING" id="4577.K7UJL3"/>
<feature type="transmembrane region" description="Helical" evidence="6">
    <location>
        <begin position="235"/>
        <end position="252"/>
    </location>
</feature>
<feature type="transmembrane region" description="Helical" evidence="6">
    <location>
        <begin position="346"/>
        <end position="369"/>
    </location>
</feature>
<evidence type="ECO:0000256" key="5">
    <source>
        <dbReference type="ARBA" id="ARBA00023136"/>
    </source>
</evidence>
<dbReference type="Pfam" id="PF01554">
    <property type="entry name" value="MatE"/>
    <property type="match status" value="2"/>
</dbReference>
<dbReference type="AlphaFoldDB" id="K7UJL3"/>
<keyword evidence="4 6" id="KW-1133">Transmembrane helix</keyword>
<dbReference type="OMA" id="MAYNISA"/>
<gene>
    <name evidence="8" type="ORF">ZEAMMB73_Zm00001d051886</name>
</gene>
<dbReference type="EnsemblPlants" id="Zm00001eb191100_T001">
    <property type="protein sequence ID" value="Zm00001eb191100_P001"/>
    <property type="gene ID" value="Zm00001eb191100"/>
</dbReference>
<feature type="transmembrane region" description="Helical" evidence="6">
    <location>
        <begin position="604"/>
        <end position="628"/>
    </location>
</feature>
<dbReference type="ExpressionAtlas" id="K7UJL3">
    <property type="expression patterns" value="baseline"/>
</dbReference>
<reference evidence="9" key="3">
    <citation type="submission" date="2019-07" db="EMBL/GenBank/DDBJ databases">
        <authorList>
            <person name="Seetharam A."/>
            <person name="Woodhouse M."/>
            <person name="Cannon E."/>
        </authorList>
    </citation>
    <scope>NUCLEOTIDE SEQUENCE [LARGE SCALE GENOMIC DNA]</scope>
    <source>
        <strain evidence="9">cv. B73</strain>
    </source>
</reference>
<evidence type="ECO:0000313" key="9">
    <source>
        <dbReference type="EnsemblPlants" id="Zm00001eb191100_P001"/>
    </source>
</evidence>
<dbReference type="HOGENOM" id="CLU_012893_1_4_1"/>
<feature type="transmembrane region" description="Helical" evidence="6">
    <location>
        <begin position="272"/>
        <end position="296"/>
    </location>
</feature>
<evidence type="ECO:0000313" key="8">
    <source>
        <dbReference type="EMBL" id="AQK55389.1"/>
    </source>
</evidence>
<feature type="transmembrane region" description="Helical" evidence="6">
    <location>
        <begin position="414"/>
        <end position="433"/>
    </location>
</feature>
<keyword evidence="5 6" id="KW-0472">Membrane</keyword>
<feature type="transmembrane region" description="Helical" evidence="6">
    <location>
        <begin position="454"/>
        <end position="473"/>
    </location>
</feature>
<dbReference type="Proteomes" id="UP000007305">
    <property type="component" value="Chromosome 4"/>
</dbReference>
<dbReference type="FunCoup" id="K7UJL3">
    <property type="interactions" value="64"/>
</dbReference>
<dbReference type="eggNOG" id="KOG1347">
    <property type="taxonomic scope" value="Eukaryota"/>
</dbReference>
<dbReference type="PANTHER" id="PTHR11206">
    <property type="entry name" value="MULTIDRUG RESISTANCE PROTEIN"/>
    <property type="match status" value="1"/>
</dbReference>
<protein>
    <recommendedName>
        <fullName evidence="6">Protein DETOXIFICATION</fullName>
    </recommendedName>
    <alternativeName>
        <fullName evidence="6">Multidrug and toxic compound extrusion protein</fullName>
    </alternativeName>
</protein>
<comment type="similarity">
    <text evidence="2 6">Belongs to the multi antimicrobial extrusion (MATE) (TC 2.A.66.1) family.</text>
</comment>
<reference evidence="8" key="2">
    <citation type="submission" date="2015-12" db="EMBL/GenBank/DDBJ databases">
        <title>Update maize B73 reference genome by single molecule sequencing technologies.</title>
        <authorList>
            <consortium name="Maize Genome Sequencing Project"/>
            <person name="Ware D."/>
        </authorList>
    </citation>
    <scope>NUCLEOTIDE SEQUENCE</scope>
    <source>
        <tissue evidence="8">Seedling</tissue>
    </source>
</reference>
<keyword evidence="10" id="KW-1185">Reference proteome</keyword>
<evidence type="ECO:0000256" key="3">
    <source>
        <dbReference type="ARBA" id="ARBA00022692"/>
    </source>
</evidence>
<dbReference type="GO" id="GO:0015297">
    <property type="term" value="F:antiporter activity"/>
    <property type="evidence" value="ECO:0007669"/>
    <property type="project" value="InterPro"/>
</dbReference>
<evidence type="ECO:0000313" key="10">
    <source>
        <dbReference type="Proteomes" id="UP000007305"/>
    </source>
</evidence>
<feature type="region of interest" description="Disordered" evidence="7">
    <location>
        <begin position="114"/>
        <end position="150"/>
    </location>
</feature>
<dbReference type="NCBIfam" id="TIGR00797">
    <property type="entry name" value="matE"/>
    <property type="match status" value="1"/>
</dbReference>
<evidence type="ECO:0000256" key="6">
    <source>
        <dbReference type="RuleBase" id="RU004914"/>
    </source>
</evidence>
<feature type="compositionally biased region" description="Basic residues" evidence="7">
    <location>
        <begin position="120"/>
        <end position="132"/>
    </location>
</feature>
<dbReference type="EMBL" id="CM000780">
    <property type="protein sequence ID" value="AQK55389.1"/>
    <property type="molecule type" value="Genomic_DNA"/>
</dbReference>
<comment type="subcellular location">
    <subcellularLocation>
        <location evidence="1">Membrane</location>
        <topology evidence="1">Multi-pass membrane protein</topology>
    </subcellularLocation>
</comment>
<reference evidence="9" key="4">
    <citation type="submission" date="2021-05" db="UniProtKB">
        <authorList>
            <consortium name="EnsemblPlants"/>
        </authorList>
    </citation>
    <scope>IDENTIFICATION</scope>
    <source>
        <strain evidence="9">cv. B73</strain>
    </source>
</reference>
<evidence type="ECO:0000256" key="7">
    <source>
        <dbReference type="SAM" id="MobiDB-lite"/>
    </source>
</evidence>
<evidence type="ECO:0000256" key="4">
    <source>
        <dbReference type="ARBA" id="ARBA00022989"/>
    </source>
</evidence>
<keyword evidence="3 6" id="KW-0812">Transmembrane</keyword>
<feature type="transmembrane region" description="Helical" evidence="6">
    <location>
        <begin position="635"/>
        <end position="655"/>
    </location>
</feature>
<evidence type="ECO:0000256" key="2">
    <source>
        <dbReference type="ARBA" id="ARBA00010199"/>
    </source>
</evidence>